<feature type="compositionally biased region" description="Basic residues" evidence="1">
    <location>
        <begin position="101"/>
        <end position="139"/>
    </location>
</feature>
<dbReference type="AlphaFoldDB" id="A0AAE1DZ70"/>
<name>A0AAE1DZ70_9GAST</name>
<comment type="caution">
    <text evidence="2">The sequence shown here is derived from an EMBL/GenBank/DDBJ whole genome shotgun (WGS) entry which is preliminary data.</text>
</comment>
<feature type="region of interest" description="Disordered" evidence="1">
    <location>
        <begin position="170"/>
        <end position="203"/>
    </location>
</feature>
<keyword evidence="3" id="KW-1185">Reference proteome</keyword>
<gene>
    <name evidence="2" type="ORF">RRG08_025109</name>
</gene>
<dbReference type="Proteomes" id="UP001283361">
    <property type="component" value="Unassembled WGS sequence"/>
</dbReference>
<sequence>MSVRCAFYEREVTRPGYASHIELVSVFNPNFVVAFDAHGRRLRGGRYSGKCNHLTKCTDSEKPVGQYKTTPASPQVEPQLTRAENKEAQPPRDPIIESTPPRRRQRQQRRKRNKKRKWMRKLNNIRRKSKRRKIRKNKKTGFGAGNSKSKPFDSRELRIASERSRLYFQEKSNRRFNTSENHNHPIRHRRTKERSRRLNSKIR</sequence>
<evidence type="ECO:0000313" key="2">
    <source>
        <dbReference type="EMBL" id="KAK3788384.1"/>
    </source>
</evidence>
<evidence type="ECO:0000313" key="3">
    <source>
        <dbReference type="Proteomes" id="UP001283361"/>
    </source>
</evidence>
<proteinExistence type="predicted"/>
<organism evidence="2 3">
    <name type="scientific">Elysia crispata</name>
    <name type="common">lettuce slug</name>
    <dbReference type="NCBI Taxonomy" id="231223"/>
    <lineage>
        <taxon>Eukaryota</taxon>
        <taxon>Metazoa</taxon>
        <taxon>Spiralia</taxon>
        <taxon>Lophotrochozoa</taxon>
        <taxon>Mollusca</taxon>
        <taxon>Gastropoda</taxon>
        <taxon>Heterobranchia</taxon>
        <taxon>Euthyneura</taxon>
        <taxon>Panpulmonata</taxon>
        <taxon>Sacoglossa</taxon>
        <taxon>Placobranchoidea</taxon>
        <taxon>Plakobranchidae</taxon>
        <taxon>Elysia</taxon>
    </lineage>
</organism>
<reference evidence="2" key="1">
    <citation type="journal article" date="2023" name="G3 (Bethesda)">
        <title>A reference genome for the long-term kleptoplast-retaining sea slug Elysia crispata morphotype clarki.</title>
        <authorList>
            <person name="Eastman K.E."/>
            <person name="Pendleton A.L."/>
            <person name="Shaikh M.A."/>
            <person name="Suttiyut T."/>
            <person name="Ogas R."/>
            <person name="Tomko P."/>
            <person name="Gavelis G."/>
            <person name="Widhalm J.R."/>
            <person name="Wisecaver J.H."/>
        </authorList>
    </citation>
    <scope>NUCLEOTIDE SEQUENCE</scope>
    <source>
        <strain evidence="2">ECLA1</strain>
    </source>
</reference>
<accession>A0AAE1DZ70</accession>
<evidence type="ECO:0000256" key="1">
    <source>
        <dbReference type="SAM" id="MobiDB-lite"/>
    </source>
</evidence>
<feature type="compositionally biased region" description="Basic residues" evidence="1">
    <location>
        <begin position="184"/>
        <end position="203"/>
    </location>
</feature>
<feature type="compositionally biased region" description="Polar residues" evidence="1">
    <location>
        <begin position="67"/>
        <end position="78"/>
    </location>
</feature>
<feature type="region of interest" description="Disordered" evidence="1">
    <location>
        <begin position="58"/>
        <end position="157"/>
    </location>
</feature>
<dbReference type="EMBL" id="JAWDGP010001769">
    <property type="protein sequence ID" value="KAK3788384.1"/>
    <property type="molecule type" value="Genomic_DNA"/>
</dbReference>
<protein>
    <submittedName>
        <fullName evidence="2">Uncharacterized protein</fullName>
    </submittedName>
</protein>